<feature type="compositionally biased region" description="Polar residues" evidence="6">
    <location>
        <begin position="8"/>
        <end position="20"/>
    </location>
</feature>
<feature type="transmembrane region" description="Helical" evidence="7">
    <location>
        <begin position="111"/>
        <end position="130"/>
    </location>
</feature>
<dbReference type="PANTHER" id="PTHR23501">
    <property type="entry name" value="MAJOR FACILITATOR SUPERFAMILY"/>
    <property type="match status" value="1"/>
</dbReference>
<dbReference type="Pfam" id="PF07690">
    <property type="entry name" value="MFS_1"/>
    <property type="match status" value="1"/>
</dbReference>
<protein>
    <recommendedName>
        <fullName evidence="8">Major facilitator superfamily (MFS) profile domain-containing protein</fullName>
    </recommendedName>
</protein>
<dbReference type="InterPro" id="IPR036259">
    <property type="entry name" value="MFS_trans_sf"/>
</dbReference>
<keyword evidence="4 7" id="KW-1133">Transmembrane helix</keyword>
<feature type="transmembrane region" description="Helical" evidence="7">
    <location>
        <begin position="546"/>
        <end position="567"/>
    </location>
</feature>
<feature type="transmembrane region" description="Helical" evidence="7">
    <location>
        <begin position="271"/>
        <end position="293"/>
    </location>
</feature>
<gene>
    <name evidence="9" type="ORF">S40285_04760</name>
</gene>
<dbReference type="SUPFAM" id="SSF103473">
    <property type="entry name" value="MFS general substrate transporter"/>
    <property type="match status" value="1"/>
</dbReference>
<comment type="subcellular location">
    <subcellularLocation>
        <location evidence="1">Membrane</location>
        <topology evidence="1">Multi-pass membrane protein</topology>
    </subcellularLocation>
</comment>
<feature type="transmembrane region" description="Helical" evidence="7">
    <location>
        <begin position="173"/>
        <end position="191"/>
    </location>
</feature>
<dbReference type="PROSITE" id="PS50850">
    <property type="entry name" value="MFS"/>
    <property type="match status" value="1"/>
</dbReference>
<dbReference type="OMA" id="AGYQFIA"/>
<organism evidence="9 10">
    <name type="scientific">Stachybotrys chlorohalonatus (strain IBT 40285)</name>
    <dbReference type="NCBI Taxonomy" id="1283841"/>
    <lineage>
        <taxon>Eukaryota</taxon>
        <taxon>Fungi</taxon>
        <taxon>Dikarya</taxon>
        <taxon>Ascomycota</taxon>
        <taxon>Pezizomycotina</taxon>
        <taxon>Sordariomycetes</taxon>
        <taxon>Hypocreomycetidae</taxon>
        <taxon>Hypocreales</taxon>
        <taxon>Stachybotryaceae</taxon>
        <taxon>Stachybotrys</taxon>
    </lineage>
</organism>
<feature type="domain" description="Major facilitator superfamily (MFS) profile" evidence="8">
    <location>
        <begin position="59"/>
        <end position="568"/>
    </location>
</feature>
<dbReference type="GO" id="GO:0022857">
    <property type="term" value="F:transmembrane transporter activity"/>
    <property type="evidence" value="ECO:0007669"/>
    <property type="project" value="InterPro"/>
</dbReference>
<proteinExistence type="inferred from homology"/>
<dbReference type="InterPro" id="IPR011701">
    <property type="entry name" value="MFS"/>
</dbReference>
<dbReference type="GO" id="GO:0005886">
    <property type="term" value="C:plasma membrane"/>
    <property type="evidence" value="ECO:0007669"/>
    <property type="project" value="TreeGrafter"/>
</dbReference>
<feature type="transmembrane region" description="Helical" evidence="7">
    <location>
        <begin position="341"/>
        <end position="366"/>
    </location>
</feature>
<reference evidence="9 10" key="1">
    <citation type="journal article" date="2014" name="BMC Genomics">
        <title>Comparative genome sequencing reveals chemotype-specific gene clusters in the toxigenic black mold Stachybotrys.</title>
        <authorList>
            <person name="Semeiks J."/>
            <person name="Borek D."/>
            <person name="Otwinowski Z."/>
            <person name="Grishin N.V."/>
        </authorList>
    </citation>
    <scope>NUCLEOTIDE SEQUENCE [LARGE SCALE GENOMIC DNA]</scope>
    <source>
        <strain evidence="9 10">IBT 40285</strain>
    </source>
</reference>
<accession>A0A084QGR0</accession>
<dbReference type="EMBL" id="KL660756">
    <property type="protein sequence ID" value="KFA63145.1"/>
    <property type="molecule type" value="Genomic_DNA"/>
</dbReference>
<feature type="transmembrane region" description="Helical" evidence="7">
    <location>
        <begin position="378"/>
        <end position="398"/>
    </location>
</feature>
<sequence length="585" mass="62465">MAVDAKSVESSTPVITQRKPTSIMVAESDTKTDPDVLQTDASEDEEHGEYMEGTELLMLVLGLLIVMFLCMLDMSIISTVSTTDSPGKTALAYLFQAIPQITSDFSRLEDVGWYVGAYQLASATIQPLAGKLYLYFSVKWTWFTFFVIFMIGSAICGAAPSSVALIVGRVVGGLGYSGINNGSMIIFVGAFPLEKRPLYTAIILGISQIGVVLGPLLGGVFTEYLSWRWCFYINLPLGGVGGLLLLFCKIPENTKKQPVTLSLLRIVVAKLDLPGFLLFTPAAVMFLMALQFGSSDYHWSSPVVIGMFCGAGVGAIIFLAWEWRMGADAMIPLALLAKRTLWTSALNFSFVMSATLCAAAFMPIFFQSVRGLSPTMSGVYSLASILSQILFILVSGALMTKLGYYMPWALLAGAGGALGLGLMSTWTPSTSLGLLLGYQIIYGIRGAGLQVGVIAIQSTLKPAEATIGTSMLVFFQNFMVATFVAIANVVFQETLVSEIRSIVPPIDPQTAVGAGGSAAAVRALAPAGSAQLAALLDAYTAGFRNVMYLGVGISIAAFLVAFGMGWVDIRKIEDPKKKNQLTEMA</sequence>
<feature type="transmembrane region" description="Helical" evidence="7">
    <location>
        <begin position="56"/>
        <end position="77"/>
    </location>
</feature>
<dbReference type="Proteomes" id="UP000028524">
    <property type="component" value="Unassembled WGS sequence"/>
</dbReference>
<evidence type="ECO:0000256" key="7">
    <source>
        <dbReference type="SAM" id="Phobius"/>
    </source>
</evidence>
<feature type="transmembrane region" description="Helical" evidence="7">
    <location>
        <begin position="198"/>
        <end position="217"/>
    </location>
</feature>
<evidence type="ECO:0000256" key="5">
    <source>
        <dbReference type="ARBA" id="ARBA00023136"/>
    </source>
</evidence>
<feature type="region of interest" description="Disordered" evidence="6">
    <location>
        <begin position="1"/>
        <end position="45"/>
    </location>
</feature>
<keyword evidence="10" id="KW-1185">Reference proteome</keyword>
<dbReference type="HOGENOM" id="CLU_000960_22_1_1"/>
<keyword evidence="3 7" id="KW-0812">Transmembrane</keyword>
<feature type="transmembrane region" description="Helical" evidence="7">
    <location>
        <begin position="438"/>
        <end position="460"/>
    </location>
</feature>
<evidence type="ECO:0000259" key="8">
    <source>
        <dbReference type="PROSITE" id="PS50850"/>
    </source>
</evidence>
<evidence type="ECO:0000256" key="3">
    <source>
        <dbReference type="ARBA" id="ARBA00022692"/>
    </source>
</evidence>
<dbReference type="InParanoid" id="A0A084QGR0"/>
<dbReference type="Gene3D" id="1.20.1250.20">
    <property type="entry name" value="MFS general substrate transporter like domains"/>
    <property type="match status" value="2"/>
</dbReference>
<feature type="transmembrane region" description="Helical" evidence="7">
    <location>
        <begin position="229"/>
        <end position="250"/>
    </location>
</feature>
<dbReference type="InterPro" id="IPR020846">
    <property type="entry name" value="MFS_dom"/>
</dbReference>
<keyword evidence="5 7" id="KW-0472">Membrane</keyword>
<feature type="transmembrane region" description="Helical" evidence="7">
    <location>
        <begin position="405"/>
        <end position="426"/>
    </location>
</feature>
<feature type="transmembrane region" description="Helical" evidence="7">
    <location>
        <begin position="299"/>
        <end position="321"/>
    </location>
</feature>
<feature type="transmembrane region" description="Helical" evidence="7">
    <location>
        <begin position="142"/>
        <end position="167"/>
    </location>
</feature>
<evidence type="ECO:0000256" key="2">
    <source>
        <dbReference type="ARBA" id="ARBA00007520"/>
    </source>
</evidence>
<name>A0A084QGR0_STAC4</name>
<evidence type="ECO:0000256" key="6">
    <source>
        <dbReference type="SAM" id="MobiDB-lite"/>
    </source>
</evidence>
<dbReference type="STRING" id="1283841.A0A084QGR0"/>
<dbReference type="FunCoup" id="A0A084QGR0">
    <property type="interactions" value="56"/>
</dbReference>
<comment type="similarity">
    <text evidence="2">Belongs to the major facilitator superfamily. TCR/Tet family.</text>
</comment>
<feature type="transmembrane region" description="Helical" evidence="7">
    <location>
        <begin position="472"/>
        <end position="491"/>
    </location>
</feature>
<dbReference type="OrthoDB" id="10021397at2759"/>
<dbReference type="PANTHER" id="PTHR23501:SF193">
    <property type="entry name" value="MULTIDRUG TRANSPORTER, PUTATIVE (AFU_ORTHOLOGUE AFUA_8G00940)-RELATED"/>
    <property type="match status" value="1"/>
</dbReference>
<dbReference type="AlphaFoldDB" id="A0A084QGR0"/>
<evidence type="ECO:0000256" key="4">
    <source>
        <dbReference type="ARBA" id="ARBA00022989"/>
    </source>
</evidence>
<evidence type="ECO:0000313" key="9">
    <source>
        <dbReference type="EMBL" id="KFA63145.1"/>
    </source>
</evidence>
<evidence type="ECO:0000256" key="1">
    <source>
        <dbReference type="ARBA" id="ARBA00004141"/>
    </source>
</evidence>
<evidence type="ECO:0000313" key="10">
    <source>
        <dbReference type="Proteomes" id="UP000028524"/>
    </source>
</evidence>